<proteinExistence type="predicted"/>
<evidence type="ECO:0000313" key="1">
    <source>
        <dbReference type="EMBL" id="MCJ2187484.1"/>
    </source>
</evidence>
<protein>
    <submittedName>
        <fullName evidence="1">Uncharacterized protein</fullName>
    </submittedName>
</protein>
<sequence>MLQAYNCRAQGPAEELGPVDLAGALAQVDAHWAFADEDCETEEEAVAKSMFGFYRDDEDFIEINIISSDFITVRHEPERDGYIGQIFGRREWLIHLHTREELDAIVTAYFTSTQAGYEAMQRYPNEAIQ</sequence>
<dbReference type="RefSeq" id="WP_243921199.1">
    <property type="nucleotide sequence ID" value="NZ_JALHLG010000014.1"/>
</dbReference>
<dbReference type="EMBL" id="JALHLG010000014">
    <property type="protein sequence ID" value="MCJ2187484.1"/>
    <property type="molecule type" value="Genomic_DNA"/>
</dbReference>
<dbReference type="Proteomes" id="UP001202281">
    <property type="component" value="Unassembled WGS sequence"/>
</dbReference>
<organism evidence="1 2">
    <name type="scientific">Novosphingobium beihaiensis</name>
    <dbReference type="NCBI Taxonomy" id="2930389"/>
    <lineage>
        <taxon>Bacteria</taxon>
        <taxon>Pseudomonadati</taxon>
        <taxon>Pseudomonadota</taxon>
        <taxon>Alphaproteobacteria</taxon>
        <taxon>Sphingomonadales</taxon>
        <taxon>Sphingomonadaceae</taxon>
        <taxon>Novosphingobium</taxon>
    </lineage>
</organism>
<keyword evidence="2" id="KW-1185">Reference proteome</keyword>
<comment type="caution">
    <text evidence="1">The sequence shown here is derived from an EMBL/GenBank/DDBJ whole genome shotgun (WGS) entry which is preliminary data.</text>
</comment>
<reference evidence="1 2" key="1">
    <citation type="submission" date="2022-04" db="EMBL/GenBank/DDBJ databases">
        <title>Identification of a novel bacterium isolated from mangrove sediments.</title>
        <authorList>
            <person name="Pan X."/>
        </authorList>
    </citation>
    <scope>NUCLEOTIDE SEQUENCE [LARGE SCALE GENOMIC DNA]</scope>
    <source>
        <strain evidence="1 2">B2638</strain>
    </source>
</reference>
<gene>
    <name evidence="1" type="ORF">MTR66_11750</name>
</gene>
<evidence type="ECO:0000313" key="2">
    <source>
        <dbReference type="Proteomes" id="UP001202281"/>
    </source>
</evidence>
<accession>A0ABT0BS59</accession>
<name>A0ABT0BS59_9SPHN</name>